<proteinExistence type="predicted"/>
<dbReference type="EMBL" id="JBBPBN010000005">
    <property type="protein sequence ID" value="KAK9038847.1"/>
    <property type="molecule type" value="Genomic_DNA"/>
</dbReference>
<protein>
    <recommendedName>
        <fullName evidence="3">Secreted protein</fullName>
    </recommendedName>
</protein>
<name>A0ABR2TMY5_9ROSI</name>
<dbReference type="Proteomes" id="UP001396334">
    <property type="component" value="Unassembled WGS sequence"/>
</dbReference>
<evidence type="ECO:0000313" key="1">
    <source>
        <dbReference type="EMBL" id="KAK9038847.1"/>
    </source>
</evidence>
<organism evidence="1 2">
    <name type="scientific">Hibiscus sabdariffa</name>
    <name type="common">roselle</name>
    <dbReference type="NCBI Taxonomy" id="183260"/>
    <lineage>
        <taxon>Eukaryota</taxon>
        <taxon>Viridiplantae</taxon>
        <taxon>Streptophyta</taxon>
        <taxon>Embryophyta</taxon>
        <taxon>Tracheophyta</taxon>
        <taxon>Spermatophyta</taxon>
        <taxon>Magnoliopsida</taxon>
        <taxon>eudicotyledons</taxon>
        <taxon>Gunneridae</taxon>
        <taxon>Pentapetalae</taxon>
        <taxon>rosids</taxon>
        <taxon>malvids</taxon>
        <taxon>Malvales</taxon>
        <taxon>Malvaceae</taxon>
        <taxon>Malvoideae</taxon>
        <taxon>Hibiscus</taxon>
    </lineage>
</organism>
<sequence>MGIIRVELAARAALCVRVNVVHLPYWLGVKGSIWRVGAEVLVGSKGSSHVEKTRNRGWSPIPDGSRTMVHKCTC</sequence>
<evidence type="ECO:0008006" key="3">
    <source>
        <dbReference type="Google" id="ProtNLM"/>
    </source>
</evidence>
<reference evidence="1 2" key="1">
    <citation type="journal article" date="2024" name="G3 (Bethesda)">
        <title>Genome assembly of Hibiscus sabdariffa L. provides insights into metabolisms of medicinal natural products.</title>
        <authorList>
            <person name="Kim T."/>
        </authorList>
    </citation>
    <scope>NUCLEOTIDE SEQUENCE [LARGE SCALE GENOMIC DNA]</scope>
    <source>
        <strain evidence="1">TK-2024</strain>
        <tissue evidence="1">Old leaves</tissue>
    </source>
</reference>
<evidence type="ECO:0000313" key="2">
    <source>
        <dbReference type="Proteomes" id="UP001396334"/>
    </source>
</evidence>
<comment type="caution">
    <text evidence="1">The sequence shown here is derived from an EMBL/GenBank/DDBJ whole genome shotgun (WGS) entry which is preliminary data.</text>
</comment>
<accession>A0ABR2TMY5</accession>
<keyword evidence="2" id="KW-1185">Reference proteome</keyword>
<gene>
    <name evidence="1" type="ORF">V6N11_023692</name>
</gene>